<accession>A0ABW8Q7G0</accession>
<dbReference type="RefSeq" id="WP_405387268.1">
    <property type="nucleotide sequence ID" value="NZ_JBJGEB010000021.1"/>
</dbReference>
<comment type="caution">
    <text evidence="1">The sequence shown here is derived from an EMBL/GenBank/DDBJ whole genome shotgun (WGS) entry which is preliminary data.</text>
</comment>
<evidence type="ECO:0000313" key="1">
    <source>
        <dbReference type="EMBL" id="MFK7643148.1"/>
    </source>
</evidence>
<protein>
    <submittedName>
        <fullName evidence="1">Uncharacterized protein</fullName>
    </submittedName>
</protein>
<dbReference type="EMBL" id="JBJGEB010000021">
    <property type="protein sequence ID" value="MFK7643148.1"/>
    <property type="molecule type" value="Genomic_DNA"/>
</dbReference>
<name>A0ABW8Q7G0_9NEIS</name>
<evidence type="ECO:0000313" key="2">
    <source>
        <dbReference type="Proteomes" id="UP001621964"/>
    </source>
</evidence>
<dbReference type="Pfam" id="PF26559">
    <property type="entry name" value="DUF8184"/>
    <property type="match status" value="1"/>
</dbReference>
<keyword evidence="2" id="KW-1185">Reference proteome</keyword>
<gene>
    <name evidence="1" type="ORF">ACI43T_11735</name>
</gene>
<dbReference type="InterPro" id="IPR058497">
    <property type="entry name" value="DUF8184"/>
</dbReference>
<sequence>MEEIITIEGSVIEYEPQANHLSIICGLPFICKNGVLYVENPNPEEEKYTVTDIKLLTDDELKVHLDSGDILVIKSHTVIDKYLFAKIMDGFLDCKNYNGGDDKLRIVLHEDKLERFELYRYNSVGDLSFSFTISEKEDIYYLFNYRPWAKNEIESFQIVSNSLICNLKNGEEFRSDIILSSYIKEFVYHIFSLLKIDKS</sequence>
<organism evidence="1 2">
    <name type="scientific">Neisseria oralis</name>
    <dbReference type="NCBI Taxonomy" id="1107316"/>
    <lineage>
        <taxon>Bacteria</taxon>
        <taxon>Pseudomonadati</taxon>
        <taxon>Pseudomonadota</taxon>
        <taxon>Betaproteobacteria</taxon>
        <taxon>Neisseriales</taxon>
        <taxon>Neisseriaceae</taxon>
        <taxon>Neisseria</taxon>
    </lineage>
</organism>
<reference evidence="1 2" key="1">
    <citation type="submission" date="2024-11" db="EMBL/GenBank/DDBJ databases">
        <authorList>
            <person name="Mikucki A.G."/>
            <person name="Kahler C.M."/>
        </authorList>
    </citation>
    <scope>NUCLEOTIDE SEQUENCE [LARGE SCALE GENOMIC DNA]</scope>
    <source>
        <strain evidence="1 2">EXNM717</strain>
    </source>
</reference>
<dbReference type="Proteomes" id="UP001621964">
    <property type="component" value="Unassembled WGS sequence"/>
</dbReference>
<proteinExistence type="predicted"/>